<dbReference type="PANTHER" id="PTHR47683:SF2">
    <property type="entry name" value="RNA-BINDING S4 DOMAIN-CONTAINING PROTEIN"/>
    <property type="match status" value="1"/>
</dbReference>
<proteinExistence type="inferred from homology"/>
<dbReference type="InterPro" id="IPR020094">
    <property type="entry name" value="TruA/RsuA/RluB/E/F_N"/>
</dbReference>
<dbReference type="GO" id="GO:0000455">
    <property type="term" value="P:enzyme-directed rRNA pseudouridine synthesis"/>
    <property type="evidence" value="ECO:0007669"/>
    <property type="project" value="UniProtKB-ARBA"/>
</dbReference>
<dbReference type="AlphaFoldDB" id="A0A926EHA6"/>
<evidence type="ECO:0000256" key="1">
    <source>
        <dbReference type="ARBA" id="ARBA00008348"/>
    </source>
</evidence>
<dbReference type="InterPro" id="IPR000748">
    <property type="entry name" value="PsdUridine_synth_RsuA/RluB/E/F"/>
</dbReference>
<dbReference type="Pfam" id="PF01479">
    <property type="entry name" value="S4"/>
    <property type="match status" value="1"/>
</dbReference>
<dbReference type="CDD" id="cd02870">
    <property type="entry name" value="PseudoU_synth_RsuA_like"/>
    <property type="match status" value="1"/>
</dbReference>
<evidence type="ECO:0000313" key="7">
    <source>
        <dbReference type="EMBL" id="MBC8580324.1"/>
    </source>
</evidence>
<dbReference type="SMART" id="SM00363">
    <property type="entry name" value="S4"/>
    <property type="match status" value="1"/>
</dbReference>
<dbReference type="Proteomes" id="UP000655830">
    <property type="component" value="Unassembled WGS sequence"/>
</dbReference>
<evidence type="ECO:0000256" key="2">
    <source>
        <dbReference type="ARBA" id="ARBA00022884"/>
    </source>
</evidence>
<dbReference type="Gene3D" id="3.10.290.10">
    <property type="entry name" value="RNA-binding S4 domain"/>
    <property type="match status" value="1"/>
</dbReference>
<keyword evidence="8" id="KW-1185">Reference proteome</keyword>
<dbReference type="InterPro" id="IPR002942">
    <property type="entry name" value="S4_RNA-bd"/>
</dbReference>
<dbReference type="Gene3D" id="3.30.70.1560">
    <property type="entry name" value="Alpha-L RNA-binding motif"/>
    <property type="match status" value="1"/>
</dbReference>
<evidence type="ECO:0000256" key="5">
    <source>
        <dbReference type="RuleBase" id="RU003887"/>
    </source>
</evidence>
<dbReference type="EC" id="5.4.99.-" evidence="5"/>
<dbReference type="Pfam" id="PF00849">
    <property type="entry name" value="PseudoU_synth_2"/>
    <property type="match status" value="1"/>
</dbReference>
<comment type="similarity">
    <text evidence="1 5">Belongs to the pseudouridine synthase RsuA family.</text>
</comment>
<dbReference type="CDD" id="cd00165">
    <property type="entry name" value="S4"/>
    <property type="match status" value="1"/>
</dbReference>
<evidence type="ECO:0000313" key="8">
    <source>
        <dbReference type="Proteomes" id="UP000655830"/>
    </source>
</evidence>
<keyword evidence="3 5" id="KW-0413">Isomerase</keyword>
<dbReference type="InterPro" id="IPR036986">
    <property type="entry name" value="S4_RNA-bd_sf"/>
</dbReference>
<dbReference type="FunFam" id="3.10.290.10:FF:000003">
    <property type="entry name" value="Pseudouridine synthase"/>
    <property type="match status" value="1"/>
</dbReference>
<keyword evidence="2 4" id="KW-0694">RNA-binding</keyword>
<dbReference type="PANTHER" id="PTHR47683">
    <property type="entry name" value="PSEUDOURIDINE SYNTHASE FAMILY PROTEIN-RELATED"/>
    <property type="match status" value="1"/>
</dbReference>
<dbReference type="RefSeq" id="WP_249333158.1">
    <property type="nucleotide sequence ID" value="NZ_JACRSY010000019.1"/>
</dbReference>
<organism evidence="7 8">
    <name type="scientific">Zhenhengia yiwuensis</name>
    <dbReference type="NCBI Taxonomy" id="2763666"/>
    <lineage>
        <taxon>Bacteria</taxon>
        <taxon>Bacillati</taxon>
        <taxon>Bacillota</taxon>
        <taxon>Clostridia</taxon>
        <taxon>Lachnospirales</taxon>
        <taxon>Lachnospiraceae</taxon>
        <taxon>Zhenhengia</taxon>
    </lineage>
</organism>
<dbReference type="NCBIfam" id="TIGR00093">
    <property type="entry name" value="pseudouridine synthase"/>
    <property type="match status" value="1"/>
</dbReference>
<name>A0A926EHA6_9FIRM</name>
<dbReference type="GO" id="GO:0003723">
    <property type="term" value="F:RNA binding"/>
    <property type="evidence" value="ECO:0007669"/>
    <property type="project" value="UniProtKB-KW"/>
</dbReference>
<dbReference type="Gene3D" id="3.30.70.580">
    <property type="entry name" value="Pseudouridine synthase I, catalytic domain, N-terminal subdomain"/>
    <property type="match status" value="1"/>
</dbReference>
<dbReference type="InterPro" id="IPR050343">
    <property type="entry name" value="RsuA_PseudoU_synthase"/>
</dbReference>
<dbReference type="SUPFAM" id="SSF55120">
    <property type="entry name" value="Pseudouridine synthase"/>
    <property type="match status" value="1"/>
</dbReference>
<sequence length="236" mass="26300">MRLQKYLAGCGVGSRRKCEAYIEEGRVKVNGMVVTEQGIQVAEGDQVEFDDKPVTMEEKLVYYILNKPVGYITSVSDEKDRATVLDLLKDVPYRVFPVGRLDYNTTGLLLLTNDGELTYSLTHPKHHVDKTYVVKVKGVVRPAAIQKLQQGVVIDGYLTAPAKAKIIRQTGATTTISLTIHEGRNRQVRKMCSAIGYEVLRLNRESIGKLTLGNLEVGAYRALTKQEIEYLKGLGQ</sequence>
<dbReference type="InterPro" id="IPR006145">
    <property type="entry name" value="PsdUridine_synth_RsuA/RluA"/>
</dbReference>
<dbReference type="GO" id="GO:0120159">
    <property type="term" value="F:rRNA pseudouridine synthase activity"/>
    <property type="evidence" value="ECO:0007669"/>
    <property type="project" value="UniProtKB-ARBA"/>
</dbReference>
<dbReference type="PROSITE" id="PS50889">
    <property type="entry name" value="S4"/>
    <property type="match status" value="1"/>
</dbReference>
<evidence type="ECO:0000259" key="6">
    <source>
        <dbReference type="SMART" id="SM00363"/>
    </source>
</evidence>
<reference evidence="7" key="1">
    <citation type="submission" date="2020-08" db="EMBL/GenBank/DDBJ databases">
        <title>Genome public.</title>
        <authorList>
            <person name="Liu C."/>
            <person name="Sun Q."/>
        </authorList>
    </citation>
    <scope>NUCLEOTIDE SEQUENCE</scope>
    <source>
        <strain evidence="7">NSJ-12</strain>
    </source>
</reference>
<protein>
    <recommendedName>
        <fullName evidence="5">Pseudouridine synthase</fullName>
        <ecNumber evidence="5">5.4.99.-</ecNumber>
    </recommendedName>
</protein>
<evidence type="ECO:0000256" key="3">
    <source>
        <dbReference type="ARBA" id="ARBA00023235"/>
    </source>
</evidence>
<dbReference type="GO" id="GO:0005829">
    <property type="term" value="C:cytosol"/>
    <property type="evidence" value="ECO:0007669"/>
    <property type="project" value="UniProtKB-ARBA"/>
</dbReference>
<feature type="domain" description="RNA-binding S4" evidence="6">
    <location>
        <begin position="1"/>
        <end position="61"/>
    </location>
</feature>
<dbReference type="FunFam" id="3.30.70.1560:FF:000001">
    <property type="entry name" value="Pseudouridine synthase"/>
    <property type="match status" value="1"/>
</dbReference>
<gene>
    <name evidence="7" type="ORF">H8718_12380</name>
</gene>
<dbReference type="InterPro" id="IPR020103">
    <property type="entry name" value="PsdUridine_synth_cat_dom_sf"/>
</dbReference>
<dbReference type="PROSITE" id="PS01149">
    <property type="entry name" value="PSI_RSU"/>
    <property type="match status" value="1"/>
</dbReference>
<evidence type="ECO:0000256" key="4">
    <source>
        <dbReference type="PROSITE-ProRule" id="PRU00182"/>
    </source>
</evidence>
<dbReference type="EMBL" id="JACRSY010000019">
    <property type="protein sequence ID" value="MBC8580324.1"/>
    <property type="molecule type" value="Genomic_DNA"/>
</dbReference>
<dbReference type="InterPro" id="IPR018496">
    <property type="entry name" value="PsdUridine_synth_RsuA/RluB_CS"/>
</dbReference>
<dbReference type="InterPro" id="IPR042092">
    <property type="entry name" value="PsdUridine_s_RsuA/RluB/E/F_cat"/>
</dbReference>
<comment type="caution">
    <text evidence="7">The sequence shown here is derived from an EMBL/GenBank/DDBJ whole genome shotgun (WGS) entry which is preliminary data.</text>
</comment>
<accession>A0A926EHA6</accession>
<dbReference type="SUPFAM" id="SSF55174">
    <property type="entry name" value="Alpha-L RNA-binding motif"/>
    <property type="match status" value="1"/>
</dbReference>